<reference evidence="3 4" key="1">
    <citation type="submission" date="2019-03" db="EMBL/GenBank/DDBJ databases">
        <title>Ramlibacter sp. 18x22-1, whole genome shotgun sequence.</title>
        <authorList>
            <person name="Zhang X."/>
            <person name="Feng G."/>
            <person name="Zhu H."/>
        </authorList>
    </citation>
    <scope>NUCLEOTIDE SEQUENCE [LARGE SCALE GENOMIC DNA]</scope>
    <source>
        <strain evidence="3 4">18x22-1</strain>
    </source>
</reference>
<keyword evidence="4" id="KW-1185">Reference proteome</keyword>
<dbReference type="GO" id="GO:0016788">
    <property type="term" value="F:hydrolase activity, acting on ester bonds"/>
    <property type="evidence" value="ECO:0007669"/>
    <property type="project" value="InterPro"/>
</dbReference>
<feature type="signal peptide" evidence="2">
    <location>
        <begin position="1"/>
        <end position="22"/>
    </location>
</feature>
<dbReference type="Gene3D" id="3.40.50.1110">
    <property type="entry name" value="SGNH hydrolase"/>
    <property type="match status" value="1"/>
</dbReference>
<dbReference type="Proteomes" id="UP000297839">
    <property type="component" value="Unassembled WGS sequence"/>
</dbReference>
<keyword evidence="2" id="KW-0732">Signal</keyword>
<sequence>MPFQRLRRALLPAACAVSLLLAACGGGKVVSQFAPARAVALGDAFSDAGRRGSQYSINDSTTSNWTQRLAANYNLSLASTASGGNSYAIGSARVALQPDAQGNAATPTVTDQVTAYLTSGVQSDDLVIIGAGTADLIVEEQAAIAGTQSDAQANANVRQAGTQLGAQIKRLVDAGVKHIIVAGVYNIGRSPWAIATGRAVAMEALATNFNDGLKIAIVDLGANVLYVDAALQFNLVTASPATYGYTDVTTVTCNSVDPGVGIGIGAGQVNSALCTGATLTTGSPGSFLFADKVYLTPAGNATLGDYAFQRSKDRW</sequence>
<dbReference type="Pfam" id="PF00657">
    <property type="entry name" value="Lipase_GDSL"/>
    <property type="match status" value="1"/>
</dbReference>
<proteinExistence type="predicted"/>
<evidence type="ECO:0000313" key="3">
    <source>
        <dbReference type="EMBL" id="TFZ02029.1"/>
    </source>
</evidence>
<dbReference type="InterPro" id="IPR001087">
    <property type="entry name" value="GDSL"/>
</dbReference>
<dbReference type="InterPro" id="IPR051058">
    <property type="entry name" value="GDSL_Est/Lipase"/>
</dbReference>
<dbReference type="RefSeq" id="WP_135250128.1">
    <property type="nucleotide sequence ID" value="NZ_SMLK01000003.1"/>
</dbReference>
<organism evidence="3 4">
    <name type="scientific">Ramlibacter humi</name>
    <dbReference type="NCBI Taxonomy" id="2530451"/>
    <lineage>
        <taxon>Bacteria</taxon>
        <taxon>Pseudomonadati</taxon>
        <taxon>Pseudomonadota</taxon>
        <taxon>Betaproteobacteria</taxon>
        <taxon>Burkholderiales</taxon>
        <taxon>Comamonadaceae</taxon>
        <taxon>Ramlibacter</taxon>
    </lineage>
</organism>
<comment type="caution">
    <text evidence="3">The sequence shown here is derived from an EMBL/GenBank/DDBJ whole genome shotgun (WGS) entry which is preliminary data.</text>
</comment>
<dbReference type="SUPFAM" id="SSF52266">
    <property type="entry name" value="SGNH hydrolase"/>
    <property type="match status" value="1"/>
</dbReference>
<dbReference type="PROSITE" id="PS51257">
    <property type="entry name" value="PROKAR_LIPOPROTEIN"/>
    <property type="match status" value="1"/>
</dbReference>
<dbReference type="PANTHER" id="PTHR45648">
    <property type="entry name" value="GDSL LIPASE/ACYLHYDROLASE FAMILY PROTEIN (AFU_ORTHOLOGUE AFUA_4G14700)"/>
    <property type="match status" value="1"/>
</dbReference>
<feature type="chain" id="PRO_5021312542" evidence="2">
    <location>
        <begin position="23"/>
        <end position="315"/>
    </location>
</feature>
<evidence type="ECO:0000256" key="1">
    <source>
        <dbReference type="ARBA" id="ARBA00022801"/>
    </source>
</evidence>
<gene>
    <name evidence="3" type="ORF">EZ216_12695</name>
</gene>
<evidence type="ECO:0000256" key="2">
    <source>
        <dbReference type="SAM" id="SignalP"/>
    </source>
</evidence>
<dbReference type="OrthoDB" id="9148933at2"/>
<keyword evidence="1" id="KW-0378">Hydrolase</keyword>
<dbReference type="InterPro" id="IPR036514">
    <property type="entry name" value="SGNH_hydro_sf"/>
</dbReference>
<accession>A0A4Z0BVJ9</accession>
<name>A0A4Z0BVJ9_9BURK</name>
<dbReference type="AlphaFoldDB" id="A0A4Z0BVJ9"/>
<protein>
    <submittedName>
        <fullName evidence="3">GDSL family lipase</fullName>
    </submittedName>
</protein>
<evidence type="ECO:0000313" key="4">
    <source>
        <dbReference type="Proteomes" id="UP000297839"/>
    </source>
</evidence>
<dbReference type="EMBL" id="SMLK01000003">
    <property type="protein sequence ID" value="TFZ02029.1"/>
    <property type="molecule type" value="Genomic_DNA"/>
</dbReference>
<dbReference type="PANTHER" id="PTHR45648:SF13">
    <property type="entry name" value="OS02G0290900 PROTEIN"/>
    <property type="match status" value="1"/>
</dbReference>